<protein>
    <submittedName>
        <fullName evidence="3">Uncharacterized protein</fullName>
    </submittedName>
</protein>
<evidence type="ECO:0000313" key="3">
    <source>
        <dbReference type="WBParaSite" id="Gr19_v10_g14024.t1"/>
    </source>
</evidence>
<dbReference type="Proteomes" id="UP000887572">
    <property type="component" value="Unplaced"/>
</dbReference>
<keyword evidence="1" id="KW-0812">Transmembrane</keyword>
<evidence type="ECO:0000256" key="1">
    <source>
        <dbReference type="SAM" id="Phobius"/>
    </source>
</evidence>
<organism evidence="2 3">
    <name type="scientific">Globodera rostochiensis</name>
    <name type="common">Golden nematode worm</name>
    <name type="synonym">Heterodera rostochiensis</name>
    <dbReference type="NCBI Taxonomy" id="31243"/>
    <lineage>
        <taxon>Eukaryota</taxon>
        <taxon>Metazoa</taxon>
        <taxon>Ecdysozoa</taxon>
        <taxon>Nematoda</taxon>
        <taxon>Chromadorea</taxon>
        <taxon>Rhabditida</taxon>
        <taxon>Tylenchina</taxon>
        <taxon>Tylenchomorpha</taxon>
        <taxon>Tylenchoidea</taxon>
        <taxon>Heteroderidae</taxon>
        <taxon>Heteroderinae</taxon>
        <taxon>Globodera</taxon>
    </lineage>
</organism>
<reference evidence="3" key="1">
    <citation type="submission" date="2022-11" db="UniProtKB">
        <authorList>
            <consortium name="WormBaseParasite"/>
        </authorList>
    </citation>
    <scope>IDENTIFICATION</scope>
</reference>
<name>A0A914H4Y1_GLORO</name>
<dbReference type="WBParaSite" id="Gr19_v10_g14024.t1">
    <property type="protein sequence ID" value="Gr19_v10_g14024.t1"/>
    <property type="gene ID" value="Gr19_v10_g14024"/>
</dbReference>
<feature type="transmembrane region" description="Helical" evidence="1">
    <location>
        <begin position="121"/>
        <end position="141"/>
    </location>
</feature>
<keyword evidence="2" id="KW-1185">Reference proteome</keyword>
<accession>A0A914H4Y1</accession>
<keyword evidence="1" id="KW-1133">Transmembrane helix</keyword>
<evidence type="ECO:0000313" key="2">
    <source>
        <dbReference type="Proteomes" id="UP000887572"/>
    </source>
</evidence>
<keyword evidence="1" id="KW-0472">Membrane</keyword>
<sequence>MNKLSFAIEKMVANQPDNFSNIPKEQFISVRRNSMHKLVVIEEKDAETQKKNCCSTSSSSLPASSKKCTVLLVEKSQMLHQSMTSTICQNQQKCPASATPLPSCLAESAVVKEKPSLRTRFIVCVVCGAIIVFCWIKLFIWK</sequence>
<dbReference type="AlphaFoldDB" id="A0A914H4Y1"/>
<proteinExistence type="predicted"/>